<evidence type="ECO:0000313" key="1">
    <source>
        <dbReference type="EMBL" id="MDI3420903.1"/>
    </source>
</evidence>
<keyword evidence="2" id="KW-1185">Reference proteome</keyword>
<comment type="caution">
    <text evidence="1">The sequence shown here is derived from an EMBL/GenBank/DDBJ whole genome shotgun (WGS) entry which is preliminary data.</text>
</comment>
<evidence type="ECO:0000313" key="2">
    <source>
        <dbReference type="Proteomes" id="UP001237105"/>
    </source>
</evidence>
<organism evidence="1 2">
    <name type="scientific">Streptomyces luteolus</name>
    <dbReference type="NCBI Taxonomy" id="3043615"/>
    <lineage>
        <taxon>Bacteria</taxon>
        <taxon>Bacillati</taxon>
        <taxon>Actinomycetota</taxon>
        <taxon>Actinomycetes</taxon>
        <taxon>Kitasatosporales</taxon>
        <taxon>Streptomycetaceae</taxon>
        <taxon>Streptomyces</taxon>
    </lineage>
</organism>
<dbReference type="Proteomes" id="UP001237105">
    <property type="component" value="Unassembled WGS sequence"/>
</dbReference>
<name>A0ABT6SZ76_9ACTN</name>
<gene>
    <name evidence="1" type="ORF">QIT00_20485</name>
</gene>
<protein>
    <submittedName>
        <fullName evidence="1">Uncharacterized protein</fullName>
    </submittedName>
</protein>
<dbReference type="EMBL" id="JASCIS010000020">
    <property type="protein sequence ID" value="MDI3420903.1"/>
    <property type="molecule type" value="Genomic_DNA"/>
</dbReference>
<reference evidence="1 2" key="1">
    <citation type="submission" date="2023-05" db="EMBL/GenBank/DDBJ databases">
        <title>Draft genome sequence of Streptomyces sp. B-S-A12 isolated from a cave soil in Thailand.</title>
        <authorList>
            <person name="Chamroensaksri N."/>
            <person name="Muangham S."/>
        </authorList>
    </citation>
    <scope>NUCLEOTIDE SEQUENCE [LARGE SCALE GENOMIC DNA]</scope>
    <source>
        <strain evidence="1 2">B-S-A12</strain>
    </source>
</reference>
<dbReference type="RefSeq" id="WP_282536773.1">
    <property type="nucleotide sequence ID" value="NZ_JASCIS010000020.1"/>
</dbReference>
<accession>A0ABT6SZ76</accession>
<proteinExistence type="predicted"/>
<sequence>MGREPAPSPVFDLGDHHALDAARTVSTAPTRTAMERALDTATWLDHYHPTLRY</sequence>